<proteinExistence type="predicted"/>
<organism evidence="2 3">
    <name type="scientific">Datura stramonium</name>
    <name type="common">Jimsonweed</name>
    <name type="synonym">Common thornapple</name>
    <dbReference type="NCBI Taxonomy" id="4076"/>
    <lineage>
        <taxon>Eukaryota</taxon>
        <taxon>Viridiplantae</taxon>
        <taxon>Streptophyta</taxon>
        <taxon>Embryophyta</taxon>
        <taxon>Tracheophyta</taxon>
        <taxon>Spermatophyta</taxon>
        <taxon>Magnoliopsida</taxon>
        <taxon>eudicotyledons</taxon>
        <taxon>Gunneridae</taxon>
        <taxon>Pentapetalae</taxon>
        <taxon>asterids</taxon>
        <taxon>lamiids</taxon>
        <taxon>Solanales</taxon>
        <taxon>Solanaceae</taxon>
        <taxon>Solanoideae</taxon>
        <taxon>Datureae</taxon>
        <taxon>Datura</taxon>
    </lineage>
</organism>
<evidence type="ECO:0000256" key="1">
    <source>
        <dbReference type="SAM" id="MobiDB-lite"/>
    </source>
</evidence>
<dbReference type="EMBL" id="JACEIK010013372">
    <property type="protein sequence ID" value="MCE3216484.1"/>
    <property type="molecule type" value="Genomic_DNA"/>
</dbReference>
<reference evidence="2 3" key="1">
    <citation type="journal article" date="2021" name="BMC Genomics">
        <title>Datura genome reveals duplications of psychoactive alkaloid biosynthetic genes and high mutation rate following tissue culture.</title>
        <authorList>
            <person name="Rajewski A."/>
            <person name="Carter-House D."/>
            <person name="Stajich J."/>
            <person name="Litt A."/>
        </authorList>
    </citation>
    <scope>NUCLEOTIDE SEQUENCE [LARGE SCALE GENOMIC DNA]</scope>
    <source>
        <strain evidence="2">AR-01</strain>
    </source>
</reference>
<accession>A0ABS8WU75</accession>
<keyword evidence="3" id="KW-1185">Reference proteome</keyword>
<feature type="compositionally biased region" description="Polar residues" evidence="1">
    <location>
        <begin position="1"/>
        <end position="28"/>
    </location>
</feature>
<evidence type="ECO:0000313" key="2">
    <source>
        <dbReference type="EMBL" id="MCE3216484.1"/>
    </source>
</evidence>
<evidence type="ECO:0000313" key="3">
    <source>
        <dbReference type="Proteomes" id="UP000823775"/>
    </source>
</evidence>
<gene>
    <name evidence="2" type="ORF">HAX54_006670</name>
</gene>
<dbReference type="Proteomes" id="UP000823775">
    <property type="component" value="Unassembled WGS sequence"/>
</dbReference>
<comment type="caution">
    <text evidence="2">The sequence shown here is derived from an EMBL/GenBank/DDBJ whole genome shotgun (WGS) entry which is preliminary data.</text>
</comment>
<sequence>MTEEVQTLTTPTDAMTEALSPSQASPNIPSLPKWDGILGALNTIEKPVSSEDNEDEQPLTSKWRKLKRRVVEEQEEVHPNVILDKKDDAREKAIDDDVVVGVMLRRSKASGNKQGIST</sequence>
<feature type="non-terminal residue" evidence="2">
    <location>
        <position position="118"/>
    </location>
</feature>
<protein>
    <submittedName>
        <fullName evidence="2">Uncharacterized protein</fullName>
    </submittedName>
</protein>
<name>A0ABS8WU75_DATST</name>
<feature type="region of interest" description="Disordered" evidence="1">
    <location>
        <begin position="1"/>
        <end position="31"/>
    </location>
</feature>